<evidence type="ECO:0000256" key="1">
    <source>
        <dbReference type="ARBA" id="ARBA00004635"/>
    </source>
</evidence>
<dbReference type="PANTHER" id="PTHR30429:SF0">
    <property type="entry name" value="METHIONINE-BINDING LIPOPROTEIN METQ"/>
    <property type="match status" value="1"/>
</dbReference>
<dbReference type="Proteomes" id="UP000294743">
    <property type="component" value="Unassembled WGS sequence"/>
</dbReference>
<dbReference type="PANTHER" id="PTHR30429">
    <property type="entry name" value="D-METHIONINE-BINDING LIPOPROTEIN METQ"/>
    <property type="match status" value="1"/>
</dbReference>
<name>A0A4R8A8P0_9FIRM</name>
<evidence type="ECO:0000313" key="8">
    <source>
        <dbReference type="EMBL" id="TDW24710.1"/>
    </source>
</evidence>
<sequence>MKKIIASLIVGLLVLTGCGGSDDSAGADDKLEKITVAASATPHAEILEEVKEDLKEAGYELEVKVFDDYILPNTVVDDGEIDANFFQHEPYLISFNEDNGTDLVAVANIHIEPLGIYAKDNEKTNSDFSVADVKEGAVITIPNDPSNEYRALLLLQEKGIIKIKDSNNLKSTVVDIVENPKNVEIKEVEAAGIPATLPDVDYAVINGNYALTNKVEDKLIVAETKDSKGALKYANILAVKKGNEDSAKTKALIKALHTEKVKTFIEETFGDLVIPAFD</sequence>
<evidence type="ECO:0000256" key="2">
    <source>
        <dbReference type="ARBA" id="ARBA00022729"/>
    </source>
</evidence>
<proteinExistence type="inferred from homology"/>
<organism evidence="8 9">
    <name type="scientific">Breznakia blatticola</name>
    <dbReference type="NCBI Taxonomy" id="1754012"/>
    <lineage>
        <taxon>Bacteria</taxon>
        <taxon>Bacillati</taxon>
        <taxon>Bacillota</taxon>
        <taxon>Erysipelotrichia</taxon>
        <taxon>Erysipelotrichales</taxon>
        <taxon>Erysipelotrichaceae</taxon>
        <taxon>Breznakia</taxon>
    </lineage>
</organism>
<dbReference type="OrthoDB" id="9812878at2"/>
<evidence type="ECO:0000256" key="6">
    <source>
        <dbReference type="PIRNR" id="PIRNR002854"/>
    </source>
</evidence>
<protein>
    <recommendedName>
        <fullName evidence="6">Lipoprotein</fullName>
    </recommendedName>
</protein>
<accession>A0A4R8A8P0</accession>
<keyword evidence="9" id="KW-1185">Reference proteome</keyword>
<keyword evidence="4" id="KW-0564">Palmitate</keyword>
<dbReference type="PROSITE" id="PS51257">
    <property type="entry name" value="PROKAR_LIPOPROTEIN"/>
    <property type="match status" value="1"/>
</dbReference>
<evidence type="ECO:0000313" key="9">
    <source>
        <dbReference type="Proteomes" id="UP000294743"/>
    </source>
</evidence>
<comment type="similarity">
    <text evidence="6">Belongs to the nlpA lipoprotein family.</text>
</comment>
<dbReference type="GO" id="GO:0016020">
    <property type="term" value="C:membrane"/>
    <property type="evidence" value="ECO:0007669"/>
    <property type="project" value="UniProtKB-SubCell"/>
</dbReference>
<dbReference type="EMBL" id="SODD01000008">
    <property type="protein sequence ID" value="TDW24710.1"/>
    <property type="molecule type" value="Genomic_DNA"/>
</dbReference>
<evidence type="ECO:0000256" key="4">
    <source>
        <dbReference type="ARBA" id="ARBA00023139"/>
    </source>
</evidence>
<reference evidence="8 9" key="1">
    <citation type="submission" date="2019-03" db="EMBL/GenBank/DDBJ databases">
        <title>Genomic Encyclopedia of Type Strains, Phase IV (KMG-IV): sequencing the most valuable type-strain genomes for metagenomic binning, comparative biology and taxonomic classification.</title>
        <authorList>
            <person name="Goeker M."/>
        </authorList>
    </citation>
    <scope>NUCLEOTIDE SEQUENCE [LARGE SCALE GENOMIC DNA]</scope>
    <source>
        <strain evidence="8 9">DSM 28867</strain>
    </source>
</reference>
<keyword evidence="3" id="KW-0472">Membrane</keyword>
<evidence type="ECO:0000256" key="5">
    <source>
        <dbReference type="ARBA" id="ARBA00023288"/>
    </source>
</evidence>
<dbReference type="Pfam" id="PF03180">
    <property type="entry name" value="Lipoprotein_9"/>
    <property type="match status" value="1"/>
</dbReference>
<keyword evidence="5 6" id="KW-0449">Lipoprotein</keyword>
<evidence type="ECO:0000256" key="7">
    <source>
        <dbReference type="PIRSR" id="PIRSR002854-1"/>
    </source>
</evidence>
<comment type="caution">
    <text evidence="8">The sequence shown here is derived from an EMBL/GenBank/DDBJ whole genome shotgun (WGS) entry which is preliminary data.</text>
</comment>
<comment type="subcellular location">
    <subcellularLocation>
        <location evidence="1">Membrane</location>
        <topology evidence="1">Lipid-anchor</topology>
    </subcellularLocation>
</comment>
<dbReference type="PIRSF" id="PIRSF002854">
    <property type="entry name" value="MetQ"/>
    <property type="match status" value="1"/>
</dbReference>
<dbReference type="InterPro" id="IPR004872">
    <property type="entry name" value="Lipoprotein_NlpA"/>
</dbReference>
<dbReference type="RefSeq" id="WP_134168686.1">
    <property type="nucleotide sequence ID" value="NZ_SODD01000008.1"/>
</dbReference>
<keyword evidence="2" id="KW-0732">Signal</keyword>
<feature type="lipid moiety-binding region" description="S-diacylglycerol cysteine" evidence="7">
    <location>
        <position position="18"/>
    </location>
</feature>
<dbReference type="Gene3D" id="3.40.190.10">
    <property type="entry name" value="Periplasmic binding protein-like II"/>
    <property type="match status" value="2"/>
</dbReference>
<gene>
    <name evidence="8" type="ORF">EDD63_10866</name>
</gene>
<dbReference type="AlphaFoldDB" id="A0A4R8A8P0"/>
<dbReference type="SUPFAM" id="SSF53850">
    <property type="entry name" value="Periplasmic binding protein-like II"/>
    <property type="match status" value="1"/>
</dbReference>
<evidence type="ECO:0000256" key="3">
    <source>
        <dbReference type="ARBA" id="ARBA00023136"/>
    </source>
</evidence>